<evidence type="ECO:0000256" key="1">
    <source>
        <dbReference type="SAM" id="MobiDB-lite"/>
    </source>
</evidence>
<evidence type="ECO:0000313" key="3">
    <source>
        <dbReference type="Proteomes" id="UP001316803"/>
    </source>
</evidence>
<accession>A0AAN8EF55</accession>
<name>A0AAN8EF55_9EURO</name>
<feature type="compositionally biased region" description="Low complexity" evidence="1">
    <location>
        <begin position="160"/>
        <end position="169"/>
    </location>
</feature>
<feature type="region of interest" description="Disordered" evidence="1">
    <location>
        <begin position="88"/>
        <end position="169"/>
    </location>
</feature>
<feature type="compositionally biased region" description="Low complexity" evidence="1">
    <location>
        <begin position="93"/>
        <end position="119"/>
    </location>
</feature>
<keyword evidence="3" id="KW-1185">Reference proteome</keyword>
<protein>
    <submittedName>
        <fullName evidence="2">Uncharacterized protein</fullName>
    </submittedName>
</protein>
<evidence type="ECO:0000313" key="2">
    <source>
        <dbReference type="EMBL" id="KAK5952690.1"/>
    </source>
</evidence>
<reference evidence="2 3" key="1">
    <citation type="submission" date="2022-12" db="EMBL/GenBank/DDBJ databases">
        <title>Genomic features and morphological characterization of a novel Knufia sp. strain isolated from spacecraft assembly facility.</title>
        <authorList>
            <person name="Teixeira M."/>
            <person name="Chander A.M."/>
            <person name="Stajich J.E."/>
            <person name="Venkateswaran K."/>
        </authorList>
    </citation>
    <scope>NUCLEOTIDE SEQUENCE [LARGE SCALE GENOMIC DNA]</scope>
    <source>
        <strain evidence="2 3">FJI-L2-BK-P2</strain>
    </source>
</reference>
<dbReference type="Proteomes" id="UP001316803">
    <property type="component" value="Unassembled WGS sequence"/>
</dbReference>
<comment type="caution">
    <text evidence="2">The sequence shown here is derived from an EMBL/GenBank/DDBJ whole genome shotgun (WGS) entry which is preliminary data.</text>
</comment>
<proteinExistence type="predicted"/>
<sequence>MVRMMEFPDTQITKDADKANYQNYLAWQARTAERKRSAQTQFNMYQSKHIERMCLQQQFKNEIVRELDSNKDAIERRLNMACDCDHCYRSKGRSNSDASSTTSASSSPTRSRSSISSDDLNTRSSRSPLGTTVRGSTSPSSKNSLVASQPPTSRHHQRSSRQPSPEQLL</sequence>
<organism evidence="2 3">
    <name type="scientific">Knufia fluminis</name>
    <dbReference type="NCBI Taxonomy" id="191047"/>
    <lineage>
        <taxon>Eukaryota</taxon>
        <taxon>Fungi</taxon>
        <taxon>Dikarya</taxon>
        <taxon>Ascomycota</taxon>
        <taxon>Pezizomycotina</taxon>
        <taxon>Eurotiomycetes</taxon>
        <taxon>Chaetothyriomycetidae</taxon>
        <taxon>Chaetothyriales</taxon>
        <taxon>Trichomeriaceae</taxon>
        <taxon>Knufia</taxon>
    </lineage>
</organism>
<dbReference type="AlphaFoldDB" id="A0AAN8EF55"/>
<dbReference type="EMBL" id="JAKLMC020000014">
    <property type="protein sequence ID" value="KAK5952690.1"/>
    <property type="molecule type" value="Genomic_DNA"/>
</dbReference>
<feature type="compositionally biased region" description="Polar residues" evidence="1">
    <location>
        <begin position="122"/>
        <end position="149"/>
    </location>
</feature>
<gene>
    <name evidence="2" type="ORF">OHC33_006282</name>
</gene>